<keyword evidence="7" id="KW-0378">Hydrolase</keyword>
<comment type="cofactor">
    <cofactor evidence="1">
        <name>Zn(2+)</name>
        <dbReference type="ChEBI" id="CHEBI:29105"/>
    </cofactor>
</comment>
<evidence type="ECO:0000259" key="9">
    <source>
        <dbReference type="Pfam" id="PF01979"/>
    </source>
</evidence>
<dbReference type="InterPro" id="IPR050138">
    <property type="entry name" value="DHOase/Allantoinase_Hydrolase"/>
</dbReference>
<keyword evidence="6" id="KW-0479">Metal-binding</keyword>
<proteinExistence type="inferred from homology"/>
<dbReference type="InterPro" id="IPR011059">
    <property type="entry name" value="Metal-dep_hydrolase_composite"/>
</dbReference>
<dbReference type="Gene3D" id="3.20.20.140">
    <property type="entry name" value="Metal-dependent hydrolases"/>
    <property type="match status" value="1"/>
</dbReference>
<dbReference type="Proteomes" id="UP000774617">
    <property type="component" value="Unassembled WGS sequence"/>
</dbReference>
<dbReference type="PROSITE" id="PS01137">
    <property type="entry name" value="TATD_1"/>
    <property type="match status" value="1"/>
</dbReference>
<dbReference type="Pfam" id="PF01979">
    <property type="entry name" value="Amidohydro_1"/>
    <property type="match status" value="1"/>
</dbReference>
<reference evidence="10 11" key="1">
    <citation type="journal article" date="2021" name="Nat. Commun.">
        <title>Genetic determinants of endophytism in the Arabidopsis root mycobiome.</title>
        <authorList>
            <person name="Mesny F."/>
            <person name="Miyauchi S."/>
            <person name="Thiergart T."/>
            <person name="Pickel B."/>
            <person name="Atanasova L."/>
            <person name="Karlsson M."/>
            <person name="Huettel B."/>
            <person name="Barry K.W."/>
            <person name="Haridas S."/>
            <person name="Chen C."/>
            <person name="Bauer D."/>
            <person name="Andreopoulos W."/>
            <person name="Pangilinan J."/>
            <person name="LaButti K."/>
            <person name="Riley R."/>
            <person name="Lipzen A."/>
            <person name="Clum A."/>
            <person name="Drula E."/>
            <person name="Henrissat B."/>
            <person name="Kohler A."/>
            <person name="Grigoriev I.V."/>
            <person name="Martin F.M."/>
            <person name="Hacquard S."/>
        </authorList>
    </citation>
    <scope>NUCLEOTIDE SEQUENCE [LARGE SCALE GENOMIC DNA]</scope>
    <source>
        <strain evidence="10 11">MPI-SDFR-AT-0080</strain>
    </source>
</reference>
<evidence type="ECO:0000256" key="5">
    <source>
        <dbReference type="ARBA" id="ARBA00012863"/>
    </source>
</evidence>
<feature type="domain" description="Amidohydrolase-related" evidence="9">
    <location>
        <begin position="166"/>
        <end position="562"/>
    </location>
</feature>
<evidence type="ECO:0000256" key="1">
    <source>
        <dbReference type="ARBA" id="ARBA00001947"/>
    </source>
</evidence>
<dbReference type="InterPro" id="IPR006680">
    <property type="entry name" value="Amidohydro-rel"/>
</dbReference>
<organism evidence="10 11">
    <name type="scientific">Macrophomina phaseolina</name>
    <dbReference type="NCBI Taxonomy" id="35725"/>
    <lineage>
        <taxon>Eukaryota</taxon>
        <taxon>Fungi</taxon>
        <taxon>Dikarya</taxon>
        <taxon>Ascomycota</taxon>
        <taxon>Pezizomycotina</taxon>
        <taxon>Dothideomycetes</taxon>
        <taxon>Dothideomycetes incertae sedis</taxon>
        <taxon>Botryosphaeriales</taxon>
        <taxon>Botryosphaeriaceae</taxon>
        <taxon>Macrophomina</taxon>
    </lineage>
</organism>
<evidence type="ECO:0000256" key="2">
    <source>
        <dbReference type="ARBA" id="ARBA00004968"/>
    </source>
</evidence>
<comment type="caution">
    <text evidence="10">The sequence shown here is derived from an EMBL/GenBank/DDBJ whole genome shotgun (WGS) entry which is preliminary data.</text>
</comment>
<evidence type="ECO:0000256" key="6">
    <source>
        <dbReference type="ARBA" id="ARBA00022723"/>
    </source>
</evidence>
<evidence type="ECO:0000256" key="4">
    <source>
        <dbReference type="ARBA" id="ARBA00011881"/>
    </source>
</evidence>
<comment type="similarity">
    <text evidence="3">Belongs to the metallo-dependent hydrolases superfamily. Allantoinase family.</text>
</comment>
<accession>A0ABQ8G529</accession>
<dbReference type="EC" id="3.5.2.5" evidence="5"/>
<dbReference type="EMBL" id="JAGTJR010000019">
    <property type="protein sequence ID" value="KAH7045163.1"/>
    <property type="molecule type" value="Genomic_DNA"/>
</dbReference>
<keyword evidence="11" id="KW-1185">Reference proteome</keyword>
<gene>
    <name evidence="10" type="ORF">B0J12DRAFT_757554</name>
</gene>
<comment type="pathway">
    <text evidence="2">Nitrogen metabolism; (S)-allantoin degradation; allantoate from (S)-allantoin: step 1/1.</text>
</comment>
<evidence type="ECO:0000256" key="3">
    <source>
        <dbReference type="ARBA" id="ARBA00010368"/>
    </source>
</evidence>
<dbReference type="SUPFAM" id="SSF51338">
    <property type="entry name" value="Composite domain of metallo-dependent hydrolases"/>
    <property type="match status" value="1"/>
</dbReference>
<dbReference type="InterPro" id="IPR017593">
    <property type="entry name" value="Allantoinase"/>
</dbReference>
<keyword evidence="8" id="KW-0862">Zinc</keyword>
<dbReference type="InterPro" id="IPR032466">
    <property type="entry name" value="Metal_Hydrolase"/>
</dbReference>
<evidence type="ECO:0000256" key="7">
    <source>
        <dbReference type="ARBA" id="ARBA00022801"/>
    </source>
</evidence>
<evidence type="ECO:0000313" key="11">
    <source>
        <dbReference type="Proteomes" id="UP000774617"/>
    </source>
</evidence>
<dbReference type="PANTHER" id="PTHR43668:SF2">
    <property type="entry name" value="ALLANTOINASE"/>
    <property type="match status" value="1"/>
</dbReference>
<dbReference type="SUPFAM" id="SSF51556">
    <property type="entry name" value="Metallo-dependent hydrolases"/>
    <property type="match status" value="1"/>
</dbReference>
<comment type="subunit">
    <text evidence="4">Homotetramer.</text>
</comment>
<dbReference type="PANTHER" id="PTHR43668">
    <property type="entry name" value="ALLANTOINASE"/>
    <property type="match status" value="1"/>
</dbReference>
<evidence type="ECO:0000256" key="8">
    <source>
        <dbReference type="ARBA" id="ARBA00022833"/>
    </source>
</evidence>
<evidence type="ECO:0000313" key="10">
    <source>
        <dbReference type="EMBL" id="KAH7045163.1"/>
    </source>
</evidence>
<dbReference type="InterPro" id="IPR018228">
    <property type="entry name" value="DNase_TatD-rel_CS"/>
</dbReference>
<protein>
    <recommendedName>
        <fullName evidence="5">allantoinase</fullName>
        <ecNumber evidence="5">3.5.2.5</ecNumber>
    </recommendedName>
</protein>
<dbReference type="NCBIfam" id="TIGR03178">
    <property type="entry name" value="allantoinase"/>
    <property type="match status" value="1"/>
</dbReference>
<name>A0ABQ8G529_9PEZI</name>
<sequence length="587" mass="63765">MIVRDPSPSGPRPAISRLGGTVFIEREHDIRLMLWLLDEYNLGHERPAIDGLDADLEAFPEPLDLSNFQPWKTQVLDRVTERASSENSALGLPQSYAPYHQYNDSPHAPPLTVLASSRAVVSGRLTEATLVVNKTTGKITSVFDSVLSPSDFPNGTLFVDYSPKLLLPGLVDTHVHLNEPGRTEWEGFYTGTRAAASGGVTTLIDMPLNALPPTTTVENLNTKVKAAEGQCWVDVGFHGGIIPGNENDLKPLVQAGVRGFKGFLIDSGIDEFPAIGTAEIEKALLELAGEPTTVMFHAEMVPPNVTLAGEDGVPIPGPRTNYQTYLDTRPPSLETYAIEEILSLAHVAPDLDLHIVHLSAQEGIPILQEARARGVKITAETCFHYLSLAAEGVAEGDTRYKCSPPTREQENQDGLWRELQRKGGVIHSVVSDHSPCTPDLKLLPQSMPVQPHGVKGQEGDFFSAWGGISGLGLGLSIMWTEGEKKGLTIEDIVRLTSKNTAEQVGLDAKGDIAVGYDADVVVFDDEATFVVGPSTMQFRHKVSPYETKTLKGVVAETWLRGEKIYTRSEGLIQKQPAGKLLLEPRKA</sequence>